<organism evidence="2 3">
    <name type="scientific">Hufsiella arboris</name>
    <dbReference type="NCBI Taxonomy" id="2695275"/>
    <lineage>
        <taxon>Bacteria</taxon>
        <taxon>Pseudomonadati</taxon>
        <taxon>Bacteroidota</taxon>
        <taxon>Sphingobacteriia</taxon>
        <taxon>Sphingobacteriales</taxon>
        <taxon>Sphingobacteriaceae</taxon>
        <taxon>Hufsiella</taxon>
    </lineage>
</organism>
<dbReference type="Proteomes" id="UP000466586">
    <property type="component" value="Unassembled WGS sequence"/>
</dbReference>
<dbReference type="GO" id="GO:0007165">
    <property type="term" value="P:signal transduction"/>
    <property type="evidence" value="ECO:0007669"/>
    <property type="project" value="InterPro"/>
</dbReference>
<feature type="domain" description="TIR" evidence="1">
    <location>
        <begin position="3"/>
        <end position="149"/>
    </location>
</feature>
<dbReference type="InterPro" id="IPR035897">
    <property type="entry name" value="Toll_tir_struct_dom_sf"/>
</dbReference>
<comment type="caution">
    <text evidence="2">The sequence shown here is derived from an EMBL/GenBank/DDBJ whole genome shotgun (WGS) entry which is preliminary data.</text>
</comment>
<keyword evidence="3" id="KW-1185">Reference proteome</keyword>
<protein>
    <submittedName>
        <fullName evidence="2">TIR domain-containing protein</fullName>
    </submittedName>
</protein>
<dbReference type="SMART" id="SM00255">
    <property type="entry name" value="TIR"/>
    <property type="match status" value="1"/>
</dbReference>
<dbReference type="AlphaFoldDB" id="A0A7K1YEY8"/>
<dbReference type="Gene3D" id="3.40.50.10140">
    <property type="entry name" value="Toll/interleukin-1 receptor homology (TIR) domain"/>
    <property type="match status" value="1"/>
</dbReference>
<evidence type="ECO:0000313" key="3">
    <source>
        <dbReference type="Proteomes" id="UP000466586"/>
    </source>
</evidence>
<accession>A0A7K1YEY8</accession>
<evidence type="ECO:0000259" key="1">
    <source>
        <dbReference type="PROSITE" id="PS50104"/>
    </source>
</evidence>
<dbReference type="SUPFAM" id="SSF52200">
    <property type="entry name" value="Toll/Interleukin receptor TIR domain"/>
    <property type="match status" value="1"/>
</dbReference>
<dbReference type="InterPro" id="IPR000157">
    <property type="entry name" value="TIR_dom"/>
</dbReference>
<dbReference type="PROSITE" id="PS50104">
    <property type="entry name" value="TIR"/>
    <property type="match status" value="1"/>
</dbReference>
<proteinExistence type="predicted"/>
<sequence length="462" mass="53145">MTNQINLFISYAHEDESYLKQLKKFINKDNSPNINIWDDGGILPGSAWDQSIKEQIEKSHIILFLISQDFLNSKYINTVELKMALDKHTKKTCRVIPIFTRNCVLDNYKEIKGLQGLPANKQFLATLGNDADNEYVLIHKKINELANELLTDKNISDSINSNDTQSGVAKQIDTLRKNKQIFLSIPDSPEGKAKRKDFLFSVLGKKQWEEWPYEIVPGVEDIKKLDTMDEPEKQEFITSLIKNSFCAIHILMTADELDEGFDQFQYLTAKNYQGSATYYKNILWLPNSQIISGLNESLLMNPAIMGSNFDQIFIMIEDTDKEKEAKIENMKPVFSATKKVYMFYDFDKDHNNDLRIKLKKEIEKKGNFLIQNLPSSPLEKDKQDLEKCDGACIFYGLSNPEWFVMRQSILNDAGFTHTKAVCIDNPDIDLKLDRDVSVWAYNFIIKGHGELSEKLEPFLNGL</sequence>
<gene>
    <name evidence="2" type="ORF">GS399_19535</name>
</gene>
<dbReference type="RefSeq" id="WP_160846341.1">
    <property type="nucleotide sequence ID" value="NZ_WVHT01000014.1"/>
</dbReference>
<name>A0A7K1YEY8_9SPHI</name>
<dbReference type="Pfam" id="PF13676">
    <property type="entry name" value="TIR_2"/>
    <property type="match status" value="1"/>
</dbReference>
<evidence type="ECO:0000313" key="2">
    <source>
        <dbReference type="EMBL" id="MXV53164.1"/>
    </source>
</evidence>
<dbReference type="EMBL" id="WVHT01000014">
    <property type="protein sequence ID" value="MXV53164.1"/>
    <property type="molecule type" value="Genomic_DNA"/>
</dbReference>
<reference evidence="2 3" key="1">
    <citation type="submission" date="2019-11" db="EMBL/GenBank/DDBJ databases">
        <title>Pedobacter sp. HMF7647 Genome sequencing and assembly.</title>
        <authorList>
            <person name="Kang H."/>
            <person name="Kim H."/>
            <person name="Joh K."/>
        </authorList>
    </citation>
    <scope>NUCLEOTIDE SEQUENCE [LARGE SCALE GENOMIC DNA]</scope>
    <source>
        <strain evidence="2 3">HMF7647</strain>
    </source>
</reference>